<evidence type="ECO:0000259" key="8">
    <source>
        <dbReference type="Pfam" id="PF03710"/>
    </source>
</evidence>
<dbReference type="NCBIfam" id="NF008292">
    <property type="entry name" value="PRK11072.1"/>
    <property type="match status" value="1"/>
</dbReference>
<dbReference type="EC" id="2.7.7.89" evidence="7"/>
<evidence type="ECO:0000256" key="2">
    <source>
        <dbReference type="ARBA" id="ARBA00022695"/>
    </source>
</evidence>
<dbReference type="RefSeq" id="WP_161141222.1">
    <property type="nucleotide sequence ID" value="NZ_SPKJ01000051.1"/>
</dbReference>
<comment type="cofactor">
    <cofactor evidence="7">
        <name>Mg(2+)</name>
        <dbReference type="ChEBI" id="CHEBI:18420"/>
    </cofactor>
</comment>
<feature type="domain" description="Glutamate-ammonia ligase adenylyltransferase repeated" evidence="8">
    <location>
        <begin position="567"/>
        <end position="808"/>
    </location>
</feature>
<dbReference type="SUPFAM" id="SSF81593">
    <property type="entry name" value="Nucleotidyltransferase substrate binding subunit/domain"/>
    <property type="match status" value="2"/>
</dbReference>
<dbReference type="Gene3D" id="1.20.120.1510">
    <property type="match status" value="1"/>
</dbReference>
<evidence type="ECO:0000256" key="4">
    <source>
        <dbReference type="ARBA" id="ARBA00022840"/>
    </source>
</evidence>
<keyword evidence="1 7" id="KW-0808">Transferase</keyword>
<evidence type="ECO:0000256" key="5">
    <source>
        <dbReference type="ARBA" id="ARBA00022842"/>
    </source>
</evidence>
<dbReference type="SUPFAM" id="SSF81301">
    <property type="entry name" value="Nucleotidyltransferase"/>
    <property type="match status" value="2"/>
</dbReference>
<comment type="similarity">
    <text evidence="7">Belongs to the GlnE family.</text>
</comment>
<keyword evidence="6 7" id="KW-0511">Multifunctional enzyme</keyword>
<comment type="function">
    <text evidence="7">Involved in the regulation of glutamine synthetase GlnA, a key enzyme in the process to assimilate ammonia. When cellular nitrogen levels are high, the C-terminal adenylyl transferase (AT) inactivates GlnA by covalent transfer of an adenylyl group from ATP to specific tyrosine residue of GlnA, thus reducing its activity. Conversely, when nitrogen levels are low, the N-terminal adenylyl removase (AR) activates GlnA by removing the adenylyl group by phosphorolysis, increasing its activity. The regulatory region of GlnE binds the signal transduction protein PII (GlnB) which indicates the nitrogen status of the cell.</text>
</comment>
<evidence type="ECO:0000256" key="7">
    <source>
        <dbReference type="HAMAP-Rule" id="MF_00802"/>
    </source>
</evidence>
<dbReference type="PANTHER" id="PTHR30621:SF0">
    <property type="entry name" value="BIFUNCTIONAL GLUTAMINE SYNTHETASE ADENYLYLTRANSFERASE_ADENYLYL-REMOVING ENZYME"/>
    <property type="match status" value="1"/>
</dbReference>
<sequence length="988" mass="106794">MQPEPLMRRVLPLPASPAAEAALVRLREAAARQGAEDVLAEVLAARDLPSFLGTALGDCPFLLDLAAKDVRRLAATLAGDPLAIVAGEIERLDGLAAANKAEAMAALRLARQAVALALGLADLGRAIDLEAVTSSLSAFADAALGAALRHALGEAHRKGTWTGATDGSDCGLAILGMGKYGARELNYSSDIDLIVVYDPEAGGLAPGVEPSVFWVRIVRQIVAILQERTADGYVFRVDLRLRPDPGATPVALSIPGALIYYESMGQNWERAALIKARACAGDLGAGKGFLAEIAPFIWRKYLDFAAIADIHSIKRQVHAHRGHGDVAVLGHDIKRGRGGIREIEFFVQTQQLIAGGRDRSLRGIQTRPMLAMLAERSWIGRRTAEVLDQAYVYLRTLEHRLQMVADEQTHTIPSDRAELARIGRLMGEGDAAKFEADVRAVLDRVAARYSELFEDAPALSGARGNLVFTGGDDDPDTLQTLREFGYQHPETVTEAVRAWHFGRFPAMRSTTARERLTELTPALLQALARAGNPDQAFRSFDALLRALPAGAQLFSVLASNPDLLDLLAFILGSAPRLAEIFARRPHVVDTLIDPAVLEDRIDRGDIEARLEATLREAKGFEDALNRARLFTAEQRFLFSVRMLRGHLAPADAGRAFSLLADVIIDALYRRTLEEFRRQHGRIQGGREAILALGRLGSREMTAGSDLDLIVVYDHDPEAGPSDGPRPLVASHYYTRFTQRLVAALSAPTAEGVAYAVDTRLRPSGRAGPLATHLEAFRHYQLNEAWTWEHMALSRARPAAGEAGLRAAVAAVIGEVMARARDRNALAADAAAMRHKVDEARHATSPWELKTVPGGLMDCEFVAQFLVLAGLPKKDGEATADTLRRGTDAGLLDGADGALLARSGILQSALLQTLRIVDDRPFDPEAAPEGVRTLLVRMAEVAMRDAAAHETADPSGKAARPVPATFAELESELRSLQHATREAFGRILG</sequence>
<evidence type="ECO:0000259" key="9">
    <source>
        <dbReference type="Pfam" id="PF08335"/>
    </source>
</evidence>
<dbReference type="Pfam" id="PF08335">
    <property type="entry name" value="GlnD_UR_UTase"/>
    <property type="match status" value="1"/>
</dbReference>
<dbReference type="PANTHER" id="PTHR30621">
    <property type="entry name" value="GLUTAMINE SYNTHETASE ADENYLYLTRANSFERASE"/>
    <property type="match status" value="1"/>
</dbReference>
<evidence type="ECO:0000256" key="1">
    <source>
        <dbReference type="ARBA" id="ARBA00022679"/>
    </source>
</evidence>
<dbReference type="AlphaFoldDB" id="A0A964WUI4"/>
<dbReference type="EC" id="2.7.7.42" evidence="7"/>
<evidence type="ECO:0000256" key="3">
    <source>
        <dbReference type="ARBA" id="ARBA00022741"/>
    </source>
</evidence>
<dbReference type="OrthoDB" id="9759366at2"/>
<comment type="catalytic activity">
    <reaction evidence="7">
        <text>[glutamine synthetase]-L-tyrosine + ATP = [glutamine synthetase]-O(4)-(5'-adenylyl)-L-tyrosine + diphosphate</text>
        <dbReference type="Rhea" id="RHEA:18589"/>
        <dbReference type="Rhea" id="RHEA-COMP:10660"/>
        <dbReference type="Rhea" id="RHEA-COMP:10661"/>
        <dbReference type="ChEBI" id="CHEBI:30616"/>
        <dbReference type="ChEBI" id="CHEBI:33019"/>
        <dbReference type="ChEBI" id="CHEBI:46858"/>
        <dbReference type="ChEBI" id="CHEBI:83624"/>
        <dbReference type="EC" id="2.7.7.42"/>
    </reaction>
</comment>
<keyword evidence="3 7" id="KW-0547">Nucleotide-binding</keyword>
<comment type="catalytic activity">
    <reaction evidence="7">
        <text>[glutamine synthetase]-O(4)-(5'-adenylyl)-L-tyrosine + phosphate = [glutamine synthetase]-L-tyrosine + ADP</text>
        <dbReference type="Rhea" id="RHEA:43716"/>
        <dbReference type="Rhea" id="RHEA-COMP:10660"/>
        <dbReference type="Rhea" id="RHEA-COMP:10661"/>
        <dbReference type="ChEBI" id="CHEBI:43474"/>
        <dbReference type="ChEBI" id="CHEBI:46858"/>
        <dbReference type="ChEBI" id="CHEBI:83624"/>
        <dbReference type="ChEBI" id="CHEBI:456216"/>
        <dbReference type="EC" id="2.7.7.89"/>
    </reaction>
</comment>
<evidence type="ECO:0000313" key="10">
    <source>
        <dbReference type="EMBL" id="MYZ48875.1"/>
    </source>
</evidence>
<keyword evidence="11" id="KW-1185">Reference proteome</keyword>
<keyword evidence="2 7" id="KW-0548">Nucleotidyltransferase</keyword>
<dbReference type="GO" id="GO:0000820">
    <property type="term" value="P:regulation of glutamine family amino acid metabolic process"/>
    <property type="evidence" value="ECO:0007669"/>
    <property type="project" value="UniProtKB-UniRule"/>
</dbReference>
<feature type="region of interest" description="Adenylyl transferase" evidence="7">
    <location>
        <begin position="460"/>
        <end position="988"/>
    </location>
</feature>
<dbReference type="Pfam" id="PF03710">
    <property type="entry name" value="GlnE"/>
    <property type="match status" value="2"/>
</dbReference>
<comment type="caution">
    <text evidence="10">The sequence shown here is derived from an EMBL/GenBank/DDBJ whole genome shotgun (WGS) entry which is preliminary data.</text>
</comment>
<dbReference type="InterPro" id="IPR013546">
    <property type="entry name" value="PII_UdlTrfase/GS_AdlTrfase"/>
</dbReference>
<dbReference type="InterPro" id="IPR005190">
    <property type="entry name" value="GlnE_rpt_dom"/>
</dbReference>
<feature type="region of interest" description="Adenylyl removase" evidence="7">
    <location>
        <begin position="1"/>
        <end position="456"/>
    </location>
</feature>
<accession>A0A964WUI4</accession>
<dbReference type="GO" id="GO:0005524">
    <property type="term" value="F:ATP binding"/>
    <property type="evidence" value="ECO:0007669"/>
    <property type="project" value="UniProtKB-UniRule"/>
</dbReference>
<dbReference type="Gene3D" id="3.30.460.10">
    <property type="entry name" value="Beta Polymerase, domain 2"/>
    <property type="match status" value="2"/>
</dbReference>
<dbReference type="GO" id="GO:0047388">
    <property type="term" value="F:[glutamine synthetase]-adenylyl-L-tyrosine phosphorylase activity"/>
    <property type="evidence" value="ECO:0007669"/>
    <property type="project" value="UniProtKB-EC"/>
</dbReference>
<keyword evidence="5 7" id="KW-0460">Magnesium</keyword>
<dbReference type="Gene3D" id="1.20.120.330">
    <property type="entry name" value="Nucleotidyltransferases domain 2"/>
    <property type="match status" value="2"/>
</dbReference>
<dbReference type="HAMAP" id="MF_00802">
    <property type="entry name" value="GlnE"/>
    <property type="match status" value="1"/>
</dbReference>
<dbReference type="NCBIfam" id="NF010706">
    <property type="entry name" value="PRK14108.1"/>
    <property type="match status" value="1"/>
</dbReference>
<dbReference type="EMBL" id="SPKJ01000051">
    <property type="protein sequence ID" value="MYZ48875.1"/>
    <property type="molecule type" value="Genomic_DNA"/>
</dbReference>
<dbReference type="Proteomes" id="UP000773614">
    <property type="component" value="Unassembled WGS sequence"/>
</dbReference>
<dbReference type="GO" id="GO:0005829">
    <property type="term" value="C:cytosol"/>
    <property type="evidence" value="ECO:0007669"/>
    <property type="project" value="TreeGrafter"/>
</dbReference>
<evidence type="ECO:0000256" key="6">
    <source>
        <dbReference type="ARBA" id="ARBA00023268"/>
    </source>
</evidence>
<dbReference type="GO" id="GO:0008882">
    <property type="term" value="F:[glutamate-ammonia-ligase] adenylyltransferase activity"/>
    <property type="evidence" value="ECO:0007669"/>
    <property type="project" value="UniProtKB-UniRule"/>
</dbReference>
<reference evidence="10" key="1">
    <citation type="submission" date="2019-03" db="EMBL/GenBank/DDBJ databases">
        <title>Afifella sp. nov., isolated from activated sludge.</title>
        <authorList>
            <person name="Li Q."/>
            <person name="Liu Y."/>
        </authorList>
    </citation>
    <scope>NUCLEOTIDE SEQUENCE</scope>
    <source>
        <strain evidence="10">L72</strain>
    </source>
</reference>
<dbReference type="CDD" id="cd05401">
    <property type="entry name" value="NT_GlnE_GlnD_like"/>
    <property type="match status" value="2"/>
</dbReference>
<dbReference type="GO" id="GO:0000287">
    <property type="term" value="F:magnesium ion binding"/>
    <property type="evidence" value="ECO:0007669"/>
    <property type="project" value="UniProtKB-UniRule"/>
</dbReference>
<protein>
    <recommendedName>
        <fullName evidence="7">Bifunctional glutamine synthetase adenylyltransferase/adenylyl-removing enzyme</fullName>
    </recommendedName>
    <alternativeName>
        <fullName evidence="7">ATP:glutamine synthetase adenylyltransferase</fullName>
    </alternativeName>
    <alternativeName>
        <fullName evidence="7">ATase</fullName>
    </alternativeName>
    <domain>
        <recommendedName>
            <fullName evidence="7">Glutamine synthetase adenylyl-L-tyrosine phosphorylase</fullName>
            <ecNumber evidence="7">2.7.7.89</ecNumber>
        </recommendedName>
        <alternativeName>
            <fullName evidence="7">Adenylyl removase</fullName>
            <shortName evidence="7">AR</shortName>
            <shortName evidence="7">AT-N</shortName>
        </alternativeName>
    </domain>
    <domain>
        <recommendedName>
            <fullName evidence="7">Glutamine synthetase adenylyl transferase</fullName>
            <ecNumber evidence="7">2.7.7.42</ecNumber>
        </recommendedName>
        <alternativeName>
            <fullName evidence="7">Adenylyl transferase</fullName>
            <shortName evidence="7">AT</shortName>
            <shortName evidence="7">AT-C</shortName>
        </alternativeName>
    </domain>
</protein>
<proteinExistence type="inferred from homology"/>
<gene>
    <name evidence="7" type="primary">glnE</name>
    <name evidence="10" type="ORF">E4O86_14260</name>
</gene>
<name>A0A964WUI4_9HYPH</name>
<dbReference type="InterPro" id="IPR043519">
    <property type="entry name" value="NT_sf"/>
</dbReference>
<feature type="domain" description="PII-uridylyltransferase/Glutamine-synthetase adenylyltransferase" evidence="9">
    <location>
        <begin position="313"/>
        <end position="453"/>
    </location>
</feature>
<evidence type="ECO:0000313" key="11">
    <source>
        <dbReference type="Proteomes" id="UP000773614"/>
    </source>
</evidence>
<keyword evidence="4 7" id="KW-0067">ATP-binding</keyword>
<dbReference type="InterPro" id="IPR023057">
    <property type="entry name" value="GlnE"/>
</dbReference>
<feature type="domain" description="Glutamate-ammonia ligase adenylyltransferase repeated" evidence="8">
    <location>
        <begin position="96"/>
        <end position="289"/>
    </location>
</feature>
<organism evidence="10 11">
    <name type="scientific">Propylenella binzhouense</name>
    <dbReference type="NCBI Taxonomy" id="2555902"/>
    <lineage>
        <taxon>Bacteria</taxon>
        <taxon>Pseudomonadati</taxon>
        <taxon>Pseudomonadota</taxon>
        <taxon>Alphaproteobacteria</taxon>
        <taxon>Hyphomicrobiales</taxon>
        <taxon>Propylenellaceae</taxon>
        <taxon>Propylenella</taxon>
    </lineage>
</organism>